<evidence type="ECO:0000313" key="2">
    <source>
        <dbReference type="Proteomes" id="UP000286931"/>
    </source>
</evidence>
<evidence type="ECO:0000313" key="1">
    <source>
        <dbReference type="EMBL" id="GCD97072.1"/>
    </source>
</evidence>
<dbReference type="OrthoDB" id="4248078at2"/>
<dbReference type="Proteomes" id="UP000286931">
    <property type="component" value="Unassembled WGS sequence"/>
</dbReference>
<accession>A0A401YR52</accession>
<organism evidence="1 2">
    <name type="scientific">Embleya hyalina</name>
    <dbReference type="NCBI Taxonomy" id="516124"/>
    <lineage>
        <taxon>Bacteria</taxon>
        <taxon>Bacillati</taxon>
        <taxon>Actinomycetota</taxon>
        <taxon>Actinomycetes</taxon>
        <taxon>Kitasatosporales</taxon>
        <taxon>Streptomycetaceae</taxon>
        <taxon>Embleya</taxon>
    </lineage>
</organism>
<dbReference type="AlphaFoldDB" id="A0A401YR52"/>
<comment type="caution">
    <text evidence="1">The sequence shown here is derived from an EMBL/GenBank/DDBJ whole genome shotgun (WGS) entry which is preliminary data.</text>
</comment>
<dbReference type="NCBIfam" id="NF000539">
    <property type="entry name" value="plantaricin"/>
    <property type="match status" value="1"/>
</dbReference>
<proteinExistence type="predicted"/>
<reference evidence="1 2" key="1">
    <citation type="submission" date="2018-12" db="EMBL/GenBank/DDBJ databases">
        <title>Draft genome sequence of Embleya hyalina NBRC 13850T.</title>
        <authorList>
            <person name="Komaki H."/>
            <person name="Hosoyama A."/>
            <person name="Kimura A."/>
            <person name="Ichikawa N."/>
            <person name="Tamura T."/>
        </authorList>
    </citation>
    <scope>NUCLEOTIDE SEQUENCE [LARGE SCALE GENOMIC DNA]</scope>
    <source>
        <strain evidence="1 2">NBRC 13850</strain>
    </source>
</reference>
<dbReference type="RefSeq" id="WP_126639118.1">
    <property type="nucleotide sequence ID" value="NZ_BIFH01000022.1"/>
</dbReference>
<protein>
    <submittedName>
        <fullName evidence="1">Lantibiotic lichenicidin A1</fullName>
    </submittedName>
</protein>
<dbReference type="EMBL" id="BIFH01000022">
    <property type="protein sequence ID" value="GCD97072.1"/>
    <property type="molecule type" value="Genomic_DNA"/>
</dbReference>
<keyword evidence="2" id="KW-1185">Reference proteome</keyword>
<gene>
    <name evidence="1" type="primary">lanA1</name>
    <name evidence="1" type="ORF">EHYA_04759</name>
</gene>
<dbReference type="GO" id="GO:0050830">
    <property type="term" value="P:defense response to Gram-positive bacterium"/>
    <property type="evidence" value="ECO:0007669"/>
    <property type="project" value="InterPro"/>
</dbReference>
<dbReference type="Pfam" id="PF14867">
    <property type="entry name" value="Lantibiotic_a"/>
    <property type="match status" value="1"/>
</dbReference>
<name>A0A401YR52_9ACTN</name>
<dbReference type="InterPro" id="IPR029243">
    <property type="entry name" value="Lantibiotic_alpha"/>
</dbReference>
<sequence length="63" mass="6986">MNPMYEGDISLLEEIADQDLQHDAAYYAGTGSITITTITIFSNDLGNHGNWCTLTKECQRSCN</sequence>